<evidence type="ECO:0000313" key="2">
    <source>
        <dbReference type="EMBL" id="EXJ96255.1"/>
    </source>
</evidence>
<accession>W9Z2R1</accession>
<feature type="compositionally biased region" description="Basic residues" evidence="1">
    <location>
        <begin position="113"/>
        <end position="132"/>
    </location>
</feature>
<dbReference type="RefSeq" id="XP_007720484.1">
    <property type="nucleotide sequence ID" value="XM_007722294.1"/>
</dbReference>
<evidence type="ECO:0000256" key="1">
    <source>
        <dbReference type="SAM" id="MobiDB-lite"/>
    </source>
</evidence>
<organism evidence="2 3">
    <name type="scientific">Capronia coronata CBS 617.96</name>
    <dbReference type="NCBI Taxonomy" id="1182541"/>
    <lineage>
        <taxon>Eukaryota</taxon>
        <taxon>Fungi</taxon>
        <taxon>Dikarya</taxon>
        <taxon>Ascomycota</taxon>
        <taxon>Pezizomycotina</taxon>
        <taxon>Eurotiomycetes</taxon>
        <taxon>Chaetothyriomycetidae</taxon>
        <taxon>Chaetothyriales</taxon>
        <taxon>Herpotrichiellaceae</taxon>
        <taxon>Capronia</taxon>
    </lineage>
</organism>
<keyword evidence="3" id="KW-1185">Reference proteome</keyword>
<gene>
    <name evidence="2" type="ORF">A1O1_01381</name>
</gene>
<evidence type="ECO:0000313" key="3">
    <source>
        <dbReference type="Proteomes" id="UP000019484"/>
    </source>
</evidence>
<feature type="compositionally biased region" description="Basic and acidic residues" evidence="1">
    <location>
        <begin position="172"/>
        <end position="182"/>
    </location>
</feature>
<dbReference type="GeneID" id="19156283"/>
<feature type="region of interest" description="Disordered" evidence="1">
    <location>
        <begin position="517"/>
        <end position="555"/>
    </location>
</feature>
<dbReference type="OrthoDB" id="5428259at2759"/>
<dbReference type="Proteomes" id="UP000019484">
    <property type="component" value="Unassembled WGS sequence"/>
</dbReference>
<dbReference type="eggNOG" id="ENOG502SPEQ">
    <property type="taxonomic scope" value="Eukaryota"/>
</dbReference>
<dbReference type="AlphaFoldDB" id="W9Z2R1"/>
<feature type="region of interest" description="Disordered" evidence="1">
    <location>
        <begin position="80"/>
        <end position="191"/>
    </location>
</feature>
<dbReference type="STRING" id="1182541.W9Z2R1"/>
<feature type="region of interest" description="Disordered" evidence="1">
    <location>
        <begin position="254"/>
        <end position="307"/>
    </location>
</feature>
<dbReference type="HOGENOM" id="CLU_490037_0_0_1"/>
<sequence length="555" mass="61789">MDLELLNCSICPKQPSFSDTSHLLTHVSSKGHLSHLHKLQVRSHQEIAAGVQLATYNQWYQQHGLGQLLSERMIMKEAKKAGRRKNAARRGAYVTQRSPLAHAASEQPAPLKKIAKPRKQVQRKQPRGRYGRHAIDDDSDLDFSPVKRSRPRLRQHQAVSPVGPSPSSDARPPSDDDGRTGEGSRLLVTPEHSKLKGTVWPGMDLFDAASDEMRRKRNQKKDGSVLRRMERLSALVEPREVVYSPGGRIKKARHIDELEDASSLVDGESPLPKMKQARPRKRQPMADKDVNAPRLVRRKSKGHTTKKQAELPFMHGLPPLPYLPSSSTGDSYALGSRLLTTEEDEDEFKPAVAVRPSRKRPAPFTIFDDGSPGYAGETFVEEGRHHLHADHQTYSRTSRTSLPAVSAPWLQPQYQSAWQYTNPYTSYRPDQREYHGSYDAIDAKEDVPPLPEPTPEFPGLSTNPLAWKSPDRDAMVPMLPSESPFSSFFGLFPGGMPCDDPFVTTKNPLIAALEHLEGEQDRAMTRATSKSPADAVSREDGGGKHPARALSAPLT</sequence>
<dbReference type="EMBL" id="AMWN01000001">
    <property type="protein sequence ID" value="EXJ96255.1"/>
    <property type="molecule type" value="Genomic_DNA"/>
</dbReference>
<protein>
    <submittedName>
        <fullName evidence="2">Uncharacterized protein</fullName>
    </submittedName>
</protein>
<reference evidence="2 3" key="1">
    <citation type="submission" date="2013-03" db="EMBL/GenBank/DDBJ databases">
        <title>The Genome Sequence of Capronia coronata CBS 617.96.</title>
        <authorList>
            <consortium name="The Broad Institute Genomics Platform"/>
            <person name="Cuomo C."/>
            <person name="de Hoog S."/>
            <person name="Gorbushina A."/>
            <person name="Walker B."/>
            <person name="Young S.K."/>
            <person name="Zeng Q."/>
            <person name="Gargeya S."/>
            <person name="Fitzgerald M."/>
            <person name="Haas B."/>
            <person name="Abouelleil A."/>
            <person name="Allen A.W."/>
            <person name="Alvarado L."/>
            <person name="Arachchi H.M."/>
            <person name="Berlin A.M."/>
            <person name="Chapman S.B."/>
            <person name="Gainer-Dewar J."/>
            <person name="Goldberg J."/>
            <person name="Griggs A."/>
            <person name="Gujja S."/>
            <person name="Hansen M."/>
            <person name="Howarth C."/>
            <person name="Imamovic A."/>
            <person name="Ireland A."/>
            <person name="Larimer J."/>
            <person name="McCowan C."/>
            <person name="Murphy C."/>
            <person name="Pearson M."/>
            <person name="Poon T.W."/>
            <person name="Priest M."/>
            <person name="Roberts A."/>
            <person name="Saif S."/>
            <person name="Shea T."/>
            <person name="Sisk P."/>
            <person name="Sykes S."/>
            <person name="Wortman J."/>
            <person name="Nusbaum C."/>
            <person name="Birren B."/>
        </authorList>
    </citation>
    <scope>NUCLEOTIDE SEQUENCE [LARGE SCALE GENOMIC DNA]</scope>
    <source>
        <strain evidence="2 3">CBS 617.96</strain>
    </source>
</reference>
<name>W9Z2R1_9EURO</name>
<feature type="compositionally biased region" description="Basic residues" evidence="1">
    <location>
        <begin position="295"/>
        <end position="306"/>
    </location>
</feature>
<comment type="caution">
    <text evidence="2">The sequence shown here is derived from an EMBL/GenBank/DDBJ whole genome shotgun (WGS) entry which is preliminary data.</text>
</comment>
<proteinExistence type="predicted"/>